<name>A0A015YFD8_BACFG</name>
<sequence length="41" mass="5081">MAYYEIHIISYYNSETKNSVKKQKLKQISLYNKMIWNMHLK</sequence>
<reference evidence="1 2" key="1">
    <citation type="submission" date="2014-02" db="EMBL/GenBank/DDBJ databases">
        <authorList>
            <person name="Sears C."/>
            <person name="Carroll K."/>
            <person name="Sack B.R."/>
            <person name="Qadri F."/>
            <person name="Myers L.L."/>
            <person name="Chung G.-T."/>
            <person name="Escheverria P."/>
            <person name="Fraser C.M."/>
            <person name="Sadzewicz L."/>
            <person name="Shefchek K.A."/>
            <person name="Tallon L."/>
            <person name="Das S.P."/>
            <person name="Daugherty S."/>
            <person name="Mongodin E.F."/>
        </authorList>
    </citation>
    <scope>NUCLEOTIDE SEQUENCE [LARGE SCALE GENOMIC DNA]</scope>
    <source>
        <strain evidence="1 2">S36L11</strain>
    </source>
</reference>
<evidence type="ECO:0000313" key="2">
    <source>
        <dbReference type="Proteomes" id="UP000022082"/>
    </source>
</evidence>
<comment type="caution">
    <text evidence="1">The sequence shown here is derived from an EMBL/GenBank/DDBJ whole genome shotgun (WGS) entry which is preliminary data.</text>
</comment>
<dbReference type="AlphaFoldDB" id="A0A015YFD8"/>
<proteinExistence type="predicted"/>
<evidence type="ECO:0000313" key="1">
    <source>
        <dbReference type="EMBL" id="EXZ30622.1"/>
    </source>
</evidence>
<accession>A0A015YFD8</accession>
<protein>
    <submittedName>
        <fullName evidence="1">Uncharacterized protein</fullName>
    </submittedName>
</protein>
<dbReference type="EMBL" id="JGDJ01000130">
    <property type="protein sequence ID" value="EXZ30622.1"/>
    <property type="molecule type" value="Genomic_DNA"/>
</dbReference>
<organism evidence="1 2">
    <name type="scientific">Bacteroides fragilis str. S36L11</name>
    <dbReference type="NCBI Taxonomy" id="1339327"/>
    <lineage>
        <taxon>Bacteria</taxon>
        <taxon>Pseudomonadati</taxon>
        <taxon>Bacteroidota</taxon>
        <taxon>Bacteroidia</taxon>
        <taxon>Bacteroidales</taxon>
        <taxon>Bacteroidaceae</taxon>
        <taxon>Bacteroides</taxon>
    </lineage>
</organism>
<gene>
    <name evidence="1" type="ORF">M136_0159</name>
</gene>
<dbReference type="Proteomes" id="UP000022082">
    <property type="component" value="Unassembled WGS sequence"/>
</dbReference>